<name>A0ACB7PK33_9PEZI</name>
<dbReference type="EMBL" id="JAGIZQ010000002">
    <property type="protein sequence ID" value="KAH6641890.1"/>
    <property type="molecule type" value="Genomic_DNA"/>
</dbReference>
<sequence length="215" mass="24293">MTTPAEPPPSYEQAVHGGPDSLPQEPRNGIPLPARRSMEDELRPLPTGWVREFDPDTQHQFFVDTLASPPRSIWHHPYDDDTYLNSLPHHERDQIRTTHSGPPRRPSAADIAAEDTDGSSSDTNCTSTKRSLGRKLKDRLTGTTHEQRAADRARRAAAEHELYRQHRLLRRAMHEAMRSGRPQLLGRDENRARVWLEPPGHTFPGSLGAGRFVTI</sequence>
<proteinExistence type="predicted"/>
<protein>
    <submittedName>
        <fullName evidence="1">Uncharacterized protein</fullName>
    </submittedName>
</protein>
<evidence type="ECO:0000313" key="1">
    <source>
        <dbReference type="EMBL" id="KAH6641890.1"/>
    </source>
</evidence>
<organism evidence="1 2">
    <name type="scientific">Chaetomium tenue</name>
    <dbReference type="NCBI Taxonomy" id="1854479"/>
    <lineage>
        <taxon>Eukaryota</taxon>
        <taxon>Fungi</taxon>
        <taxon>Dikarya</taxon>
        <taxon>Ascomycota</taxon>
        <taxon>Pezizomycotina</taxon>
        <taxon>Sordariomycetes</taxon>
        <taxon>Sordariomycetidae</taxon>
        <taxon>Sordariales</taxon>
        <taxon>Chaetomiaceae</taxon>
        <taxon>Chaetomium</taxon>
    </lineage>
</organism>
<keyword evidence="2" id="KW-1185">Reference proteome</keyword>
<dbReference type="Proteomes" id="UP000724584">
    <property type="component" value="Unassembled WGS sequence"/>
</dbReference>
<gene>
    <name evidence="1" type="ORF">F5144DRAFT_545878</name>
</gene>
<comment type="caution">
    <text evidence="1">The sequence shown here is derived from an EMBL/GenBank/DDBJ whole genome shotgun (WGS) entry which is preliminary data.</text>
</comment>
<reference evidence="1 2" key="1">
    <citation type="journal article" date="2021" name="Nat. Commun.">
        <title>Genetic determinants of endophytism in the Arabidopsis root mycobiome.</title>
        <authorList>
            <person name="Mesny F."/>
            <person name="Miyauchi S."/>
            <person name="Thiergart T."/>
            <person name="Pickel B."/>
            <person name="Atanasova L."/>
            <person name="Karlsson M."/>
            <person name="Huettel B."/>
            <person name="Barry K.W."/>
            <person name="Haridas S."/>
            <person name="Chen C."/>
            <person name="Bauer D."/>
            <person name="Andreopoulos W."/>
            <person name="Pangilinan J."/>
            <person name="LaButti K."/>
            <person name="Riley R."/>
            <person name="Lipzen A."/>
            <person name="Clum A."/>
            <person name="Drula E."/>
            <person name="Henrissat B."/>
            <person name="Kohler A."/>
            <person name="Grigoriev I.V."/>
            <person name="Martin F.M."/>
            <person name="Hacquard S."/>
        </authorList>
    </citation>
    <scope>NUCLEOTIDE SEQUENCE [LARGE SCALE GENOMIC DNA]</scope>
    <source>
        <strain evidence="1 2">MPI-SDFR-AT-0079</strain>
    </source>
</reference>
<evidence type="ECO:0000313" key="2">
    <source>
        <dbReference type="Proteomes" id="UP000724584"/>
    </source>
</evidence>
<accession>A0ACB7PK33</accession>